<feature type="transmembrane region" description="Helical" evidence="1">
    <location>
        <begin position="346"/>
        <end position="372"/>
    </location>
</feature>
<accession>A0A1I3K8A1</accession>
<feature type="domain" description="SGNH" evidence="3">
    <location>
        <begin position="413"/>
        <end position="631"/>
    </location>
</feature>
<dbReference type="InterPro" id="IPR002656">
    <property type="entry name" value="Acyl_transf_3_dom"/>
</dbReference>
<keyword evidence="4" id="KW-0012">Acyltransferase</keyword>
<name>A0A1I3K8A1_9RHOB</name>
<dbReference type="InterPro" id="IPR050879">
    <property type="entry name" value="Acyltransferase_3"/>
</dbReference>
<keyword evidence="1" id="KW-0472">Membrane</keyword>
<feature type="transmembrane region" description="Helical" evidence="1">
    <location>
        <begin position="132"/>
        <end position="152"/>
    </location>
</feature>
<feature type="transmembrane region" description="Helical" evidence="1">
    <location>
        <begin position="92"/>
        <end position="111"/>
    </location>
</feature>
<dbReference type="InterPro" id="IPR043968">
    <property type="entry name" value="SGNH"/>
</dbReference>
<dbReference type="Proteomes" id="UP000199377">
    <property type="component" value="Unassembled WGS sequence"/>
</dbReference>
<evidence type="ECO:0000313" key="5">
    <source>
        <dbReference type="Proteomes" id="UP000199377"/>
    </source>
</evidence>
<keyword evidence="1" id="KW-0812">Transmembrane</keyword>
<gene>
    <name evidence="4" type="ORF">SAMN05216258_108340</name>
</gene>
<protein>
    <submittedName>
        <fullName evidence="4">Peptidoglycan/LPS O-acetylase OafA/YrhL, contains acyltransferase and SGNH-hydrolase domains</fullName>
    </submittedName>
</protein>
<keyword evidence="5" id="KW-1185">Reference proteome</keyword>
<feature type="transmembrane region" description="Helical" evidence="1">
    <location>
        <begin position="314"/>
        <end position="334"/>
    </location>
</feature>
<proteinExistence type="predicted"/>
<evidence type="ECO:0000313" key="4">
    <source>
        <dbReference type="EMBL" id="SFI68722.1"/>
    </source>
</evidence>
<feature type="domain" description="Acyltransferase 3" evidence="2">
    <location>
        <begin position="4"/>
        <end position="320"/>
    </location>
</feature>
<evidence type="ECO:0000259" key="2">
    <source>
        <dbReference type="Pfam" id="PF01757"/>
    </source>
</evidence>
<feature type="transmembrane region" description="Helical" evidence="1">
    <location>
        <begin position="7"/>
        <end position="24"/>
    </location>
</feature>
<feature type="transmembrane region" description="Helical" evidence="1">
    <location>
        <begin position="164"/>
        <end position="186"/>
    </location>
</feature>
<dbReference type="GO" id="GO:0016020">
    <property type="term" value="C:membrane"/>
    <property type="evidence" value="ECO:0007669"/>
    <property type="project" value="TreeGrafter"/>
</dbReference>
<keyword evidence="1" id="KW-1133">Transmembrane helix</keyword>
<dbReference type="AlphaFoldDB" id="A0A1I3K8A1"/>
<dbReference type="GO" id="GO:0016787">
    <property type="term" value="F:hydrolase activity"/>
    <property type="evidence" value="ECO:0007669"/>
    <property type="project" value="UniProtKB-KW"/>
</dbReference>
<dbReference type="RefSeq" id="WP_177236325.1">
    <property type="nucleotide sequence ID" value="NZ_FOQH01000008.1"/>
</dbReference>
<sequence>MHLKEIQGLRAVAALLVAVYHIWFHRVSGGVDAFFVIAGYLLFTSLFRKGDFAPAAIRRYYQRTMARIVPGVAAVVAGTCALFYALEVDSIWRAQILDAAASLGFVMNWWLAQTGRDYLDIGAPPSPFQQMWALSLQVQLYFALPLVAWAVHAVVTRLRLGERWVFGILAALAVVSFAYAQSMVFIDQQRAYFDSVARGWEFLLGGLLALRIERLRLSARAAKALGLVALFVFCTFAAAIPAADLFPGAVALIPVLATAAIIVAARNGGEIRPLTAPAMQRLGDLSFAFYLWHWPLYVAVWIRTGDADVGLLPGLGVIVLAGLLAQATTAWLEAPFRRSRWANGRFAAAALACALVLAPAGLAVGAWGAAYLDARREANEAMARFKAGQDVAGVLPPTVVLRADVAKGYYGDCHQVGTAEAAKRCVYGAKDGDRTVALVGGSHSLQWLPALEVLAERESSLRILALTKASCPFTFPDPSFELAHAPSCAEWTRRVIESLLAEPPAMVLTVGTRMTKIGEVVPEGFAAAWAPLLEAGIPVVALRDTPRPGFDAGLCVDRSPDLSACAVERDAVLRPTPFGPGEVPEGVRLIDLSDLFCDDRICPPVRGDLIVYRDASHITATYARANAHRLAEALGQ</sequence>
<keyword evidence="4" id="KW-0808">Transferase</keyword>
<dbReference type="EMBL" id="FOQH01000008">
    <property type="protein sequence ID" value="SFI68722.1"/>
    <property type="molecule type" value="Genomic_DNA"/>
</dbReference>
<feature type="transmembrane region" description="Helical" evidence="1">
    <location>
        <begin position="285"/>
        <end position="302"/>
    </location>
</feature>
<keyword evidence="4" id="KW-0378">Hydrolase</keyword>
<organism evidence="4 5">
    <name type="scientific">Albimonas pacifica</name>
    <dbReference type="NCBI Taxonomy" id="1114924"/>
    <lineage>
        <taxon>Bacteria</taxon>
        <taxon>Pseudomonadati</taxon>
        <taxon>Pseudomonadota</taxon>
        <taxon>Alphaproteobacteria</taxon>
        <taxon>Rhodobacterales</taxon>
        <taxon>Paracoccaceae</taxon>
        <taxon>Albimonas</taxon>
    </lineage>
</organism>
<dbReference type="GO" id="GO:0016747">
    <property type="term" value="F:acyltransferase activity, transferring groups other than amino-acyl groups"/>
    <property type="evidence" value="ECO:0007669"/>
    <property type="project" value="InterPro"/>
</dbReference>
<dbReference type="Pfam" id="PF19040">
    <property type="entry name" value="SGNH"/>
    <property type="match status" value="1"/>
</dbReference>
<dbReference type="PANTHER" id="PTHR23028">
    <property type="entry name" value="ACETYLTRANSFERASE"/>
    <property type="match status" value="1"/>
</dbReference>
<evidence type="ECO:0000259" key="3">
    <source>
        <dbReference type="Pfam" id="PF19040"/>
    </source>
</evidence>
<dbReference type="Pfam" id="PF01757">
    <property type="entry name" value="Acyl_transf_3"/>
    <property type="match status" value="1"/>
</dbReference>
<feature type="transmembrane region" description="Helical" evidence="1">
    <location>
        <begin position="68"/>
        <end position="86"/>
    </location>
</feature>
<dbReference type="PANTHER" id="PTHR23028:SF53">
    <property type="entry name" value="ACYL_TRANSF_3 DOMAIN-CONTAINING PROTEIN"/>
    <property type="match status" value="1"/>
</dbReference>
<feature type="transmembrane region" description="Helical" evidence="1">
    <location>
        <begin position="221"/>
        <end position="240"/>
    </location>
</feature>
<feature type="transmembrane region" description="Helical" evidence="1">
    <location>
        <begin position="246"/>
        <end position="265"/>
    </location>
</feature>
<dbReference type="GO" id="GO:0009103">
    <property type="term" value="P:lipopolysaccharide biosynthetic process"/>
    <property type="evidence" value="ECO:0007669"/>
    <property type="project" value="TreeGrafter"/>
</dbReference>
<dbReference type="STRING" id="1114924.SAMN05216258_108340"/>
<evidence type="ECO:0000256" key="1">
    <source>
        <dbReference type="SAM" id="Phobius"/>
    </source>
</evidence>
<feature type="transmembrane region" description="Helical" evidence="1">
    <location>
        <begin position="30"/>
        <end position="47"/>
    </location>
</feature>
<reference evidence="4 5" key="1">
    <citation type="submission" date="2016-10" db="EMBL/GenBank/DDBJ databases">
        <authorList>
            <person name="de Groot N.N."/>
        </authorList>
    </citation>
    <scope>NUCLEOTIDE SEQUENCE [LARGE SCALE GENOMIC DNA]</scope>
    <source>
        <strain evidence="4 5">CGMCC 1.11030</strain>
    </source>
</reference>